<dbReference type="InterPro" id="IPR013785">
    <property type="entry name" value="Aldolase_TIM"/>
</dbReference>
<dbReference type="InterPro" id="IPR014718">
    <property type="entry name" value="GH-type_carb-bd"/>
</dbReference>
<dbReference type="Pfam" id="PF10566">
    <property type="entry name" value="Glyco_hydro_97"/>
    <property type="match status" value="1"/>
</dbReference>
<dbReference type="Gene3D" id="2.60.40.1180">
    <property type="entry name" value="Golgi alpha-mannosidase II"/>
    <property type="match status" value="1"/>
</dbReference>
<dbReference type="InterPro" id="IPR029483">
    <property type="entry name" value="GH97_C"/>
</dbReference>
<dbReference type="SUPFAM" id="SSF51445">
    <property type="entry name" value="(Trans)glycosidases"/>
    <property type="match status" value="1"/>
</dbReference>
<feature type="domain" description="Glycosyl-hydrolase 97 C-terminal oligomerisation" evidence="5">
    <location>
        <begin position="543"/>
        <end position="636"/>
    </location>
</feature>
<keyword evidence="1 6" id="KW-0378">Hydrolase</keyword>
<proteinExistence type="predicted"/>
<dbReference type="AlphaFoldDB" id="A0A447I5Z6"/>
<organism evidence="6">
    <name type="scientific">uncultured organism</name>
    <dbReference type="NCBI Taxonomy" id="155900"/>
    <lineage>
        <taxon>unclassified sequences</taxon>
        <taxon>environmental samples</taxon>
    </lineage>
</organism>
<dbReference type="EMBL" id="LR131286">
    <property type="protein sequence ID" value="VDS02726.1"/>
    <property type="molecule type" value="Genomic_DNA"/>
</dbReference>
<dbReference type="Pfam" id="PF14508">
    <property type="entry name" value="GH97_N"/>
    <property type="match status" value="1"/>
</dbReference>
<dbReference type="GO" id="GO:0030246">
    <property type="term" value="F:carbohydrate binding"/>
    <property type="evidence" value="ECO:0007669"/>
    <property type="project" value="InterPro"/>
</dbReference>
<dbReference type="InterPro" id="IPR019563">
    <property type="entry name" value="GH97_catalytic"/>
</dbReference>
<dbReference type="GO" id="GO:0004558">
    <property type="term" value="F:alpha-1,4-glucosidase activity"/>
    <property type="evidence" value="ECO:0007669"/>
    <property type="project" value="UniProtKB-EC"/>
</dbReference>
<dbReference type="PANTHER" id="PTHR35803">
    <property type="entry name" value="GLUCAN 1,4-ALPHA-GLUCOSIDASE SUSB-RELATED"/>
    <property type="match status" value="1"/>
</dbReference>
<dbReference type="InterPro" id="IPR052720">
    <property type="entry name" value="Glycosyl_hydrolase_97"/>
</dbReference>
<sequence length="639" mass="71805">MKLKRLAYLAFTFSIPCFLQAQQAKMNIGIEAGQLNFDVSFKGQPVILSSPLGMNIDNHLLGKEVKNSTVSTTSGKYKTYTIEQKDGNTYYIDSWEFDDGVALRYRIPSDGPRCIYGEQTAYTFPSGTHVWYASGPFQYGWIQAYQDRSTDSIKDELLAPPATFLLPNGTYAAITEANLFNFHGAVLFGKENNRVQFGYVENKGHVETEIITGLPDSKFWHEEVRNIPWITSPRNGENEIVTPWRVLMLAEDLNGLVNNQIIAQVSDRPDPTLFPKGKDTEWIKPGRSVFTWLTEGNDRLSVANHKKYVDGAAELGLQSVVVDDGWELWEETEKNTNGRSKWELLKELTDYGKAKNVDIWVWRPSSPRSGNKTDIGLVDADERSGFMKKCAEAGVKGLKIDFFHTENLFTVNLMENILKDAAKAHLMVIFHGVNKPTGDSYTYPNLLAKEAVRGLESVGAENSWAPGPAWPYHNTVLPFTRWLAGPADYTPLNFRKFCPPSVTFTHQLASIYTFTSPMLIFAADMEDMLSCPGRMFIEEVPVVWDETKVLPESRIGKLAALVRRSGDTWYLSVLNGETPYKGKLQTDFLPKGTYRMTIASDEGSNYKKIVISNRKIKSGKTLQLDLLPGGGYLAKIEKI</sequence>
<dbReference type="Gene3D" id="2.70.98.10">
    <property type="match status" value="1"/>
</dbReference>
<evidence type="ECO:0000259" key="5">
    <source>
        <dbReference type="Pfam" id="PF14509"/>
    </source>
</evidence>
<evidence type="ECO:0000256" key="2">
    <source>
        <dbReference type="ARBA" id="ARBA00023295"/>
    </source>
</evidence>
<evidence type="ECO:0000259" key="3">
    <source>
        <dbReference type="Pfam" id="PF10566"/>
    </source>
</evidence>
<evidence type="ECO:0000313" key="6">
    <source>
        <dbReference type="EMBL" id="VDS02726.1"/>
    </source>
</evidence>
<feature type="domain" description="Glycosyl-hydrolase 97 catalytic" evidence="3">
    <location>
        <begin position="291"/>
        <end position="452"/>
    </location>
</feature>
<name>A0A447I5Z6_9ZZZZ</name>
<dbReference type="InterPro" id="IPR029486">
    <property type="entry name" value="GH97_N"/>
</dbReference>
<evidence type="ECO:0000259" key="4">
    <source>
        <dbReference type="Pfam" id="PF14508"/>
    </source>
</evidence>
<reference evidence="6" key="1">
    <citation type="submission" date="2018-12" db="EMBL/GenBank/DDBJ databases">
        <authorList>
            <person name="Laville E."/>
        </authorList>
    </citation>
    <scope>NUCLEOTIDE SEQUENCE</scope>
</reference>
<dbReference type="Gene3D" id="3.20.20.70">
    <property type="entry name" value="Aldolase class I"/>
    <property type="match status" value="1"/>
</dbReference>
<protein>
    <submittedName>
        <fullName evidence="6">GH97, Maltodextrin glucosidase</fullName>
        <ecNumber evidence="6">3.2.1.20</ecNumber>
    </submittedName>
</protein>
<evidence type="ECO:0000256" key="1">
    <source>
        <dbReference type="ARBA" id="ARBA00022801"/>
    </source>
</evidence>
<dbReference type="InterPro" id="IPR013780">
    <property type="entry name" value="Glyco_hydro_b"/>
</dbReference>
<dbReference type="EC" id="3.2.1.20" evidence="6"/>
<accession>A0A447I5Z6</accession>
<feature type="domain" description="Glycosyl-hydrolase 97 N-terminal" evidence="4">
    <location>
        <begin position="23"/>
        <end position="266"/>
    </location>
</feature>
<dbReference type="InterPro" id="IPR017853">
    <property type="entry name" value="GH"/>
</dbReference>
<dbReference type="Pfam" id="PF14509">
    <property type="entry name" value="GH97_C"/>
    <property type="match status" value="1"/>
</dbReference>
<keyword evidence="2 6" id="KW-0326">Glycosidase</keyword>
<dbReference type="PANTHER" id="PTHR35803:SF2">
    <property type="entry name" value="RETAINING ALPHA-GALACTOSIDASE"/>
    <property type="match status" value="1"/>
</dbReference>